<organism evidence="8 9">
    <name type="scientific">Cyphellophora attinorum</name>
    <dbReference type="NCBI Taxonomy" id="1664694"/>
    <lineage>
        <taxon>Eukaryota</taxon>
        <taxon>Fungi</taxon>
        <taxon>Dikarya</taxon>
        <taxon>Ascomycota</taxon>
        <taxon>Pezizomycotina</taxon>
        <taxon>Eurotiomycetes</taxon>
        <taxon>Chaetothyriomycetidae</taxon>
        <taxon>Chaetothyriales</taxon>
        <taxon>Cyphellophoraceae</taxon>
        <taxon>Cyphellophora</taxon>
    </lineage>
</organism>
<dbReference type="GO" id="GO:0016705">
    <property type="term" value="F:oxidoreductase activity, acting on paired donors, with incorporation or reduction of molecular oxygen"/>
    <property type="evidence" value="ECO:0007669"/>
    <property type="project" value="InterPro"/>
</dbReference>
<dbReference type="Gene3D" id="1.10.630.10">
    <property type="entry name" value="Cytochrome P450"/>
    <property type="match status" value="1"/>
</dbReference>
<evidence type="ECO:0000256" key="1">
    <source>
        <dbReference type="ARBA" id="ARBA00001971"/>
    </source>
</evidence>
<dbReference type="SUPFAM" id="SSF48264">
    <property type="entry name" value="Cytochrome P450"/>
    <property type="match status" value="1"/>
</dbReference>
<dbReference type="GO" id="GO:0008395">
    <property type="term" value="F:steroid hydroxylase activity"/>
    <property type="evidence" value="ECO:0007669"/>
    <property type="project" value="TreeGrafter"/>
</dbReference>
<reference evidence="8 9" key="1">
    <citation type="submission" date="2015-06" db="EMBL/GenBank/DDBJ databases">
        <title>Draft genome of the ant-associated black yeast Phialophora attae CBS 131958.</title>
        <authorList>
            <person name="Moreno L.F."/>
            <person name="Stielow B.J."/>
            <person name="de Hoog S."/>
            <person name="Vicente V.A."/>
            <person name="Weiss V.A."/>
            <person name="de Vries M."/>
            <person name="Cruz L.M."/>
            <person name="Souza E.M."/>
        </authorList>
    </citation>
    <scope>NUCLEOTIDE SEQUENCE [LARGE SCALE GENOMIC DNA]</scope>
    <source>
        <strain evidence="8 9">CBS 131958</strain>
    </source>
</reference>
<evidence type="ECO:0008006" key="10">
    <source>
        <dbReference type="Google" id="ProtNLM"/>
    </source>
</evidence>
<dbReference type="GO" id="GO:0020037">
    <property type="term" value="F:heme binding"/>
    <property type="evidence" value="ECO:0007669"/>
    <property type="project" value="InterPro"/>
</dbReference>
<dbReference type="PANTHER" id="PTHR24304">
    <property type="entry name" value="CYTOCHROME P450 FAMILY 7"/>
    <property type="match status" value="1"/>
</dbReference>
<dbReference type="InterPro" id="IPR002403">
    <property type="entry name" value="Cyt_P450_E_grp-IV"/>
</dbReference>
<evidence type="ECO:0000256" key="5">
    <source>
        <dbReference type="ARBA" id="ARBA00023004"/>
    </source>
</evidence>
<comment type="caution">
    <text evidence="8">The sequence shown here is derived from an EMBL/GenBank/DDBJ whole genome shotgun (WGS) entry which is preliminary data.</text>
</comment>
<accession>A0A0N0NK63</accession>
<dbReference type="EMBL" id="LFJN01000024">
    <property type="protein sequence ID" value="KPI37459.1"/>
    <property type="molecule type" value="Genomic_DNA"/>
</dbReference>
<keyword evidence="9" id="KW-1185">Reference proteome</keyword>
<evidence type="ECO:0000313" key="8">
    <source>
        <dbReference type="EMBL" id="KPI37459.1"/>
    </source>
</evidence>
<gene>
    <name evidence="8" type="ORF">AB675_10311</name>
</gene>
<comment type="similarity">
    <text evidence="2">Belongs to the cytochrome P450 family.</text>
</comment>
<evidence type="ECO:0000256" key="2">
    <source>
        <dbReference type="ARBA" id="ARBA00010617"/>
    </source>
</evidence>
<dbReference type="PRINTS" id="PR00465">
    <property type="entry name" value="EP450IV"/>
</dbReference>
<keyword evidence="7" id="KW-1133">Transmembrane helix</keyword>
<dbReference type="GeneID" id="28730955"/>
<dbReference type="GO" id="GO:0005506">
    <property type="term" value="F:iron ion binding"/>
    <property type="evidence" value="ECO:0007669"/>
    <property type="project" value="InterPro"/>
</dbReference>
<dbReference type="AlphaFoldDB" id="A0A0N0NK63"/>
<keyword evidence="7" id="KW-0472">Membrane</keyword>
<proteinExistence type="inferred from homology"/>
<protein>
    <recommendedName>
        <fullName evidence="10">25-hydroxycholesterol 7-alpha-hydroxylase</fullName>
    </recommendedName>
</protein>
<sequence>MSLTAIIHNAKDVVTSLPILVTAVGPILLVPVAIYAFTTISYHISLSGLENARQKSKVVSPPLLPYSLPLLGNAFAFLSKTPGKFWRSLAGILSKHPAMSILTVYMGGRKLHVLHSPTAVTSLFKARNVSRSGFNRDIIVKAMMLNKQDDKAIYGQGSSNVELFEHKQYEIYNKYLLATNAVTQLTHKFNEVLQRELAAYCDKINVPLQSNKDDEWHSIPMVSFLKEHMFTASTLALYGSKIFDFVPNLADKYWHFDTGLLARLYGLPRYFYPDAYAGIEEYHAGIMKWIEAGNAHHDGLPPLDMEWEEWAGSAVVRARRHMYTEMGISVAGMASFDMGFMFGLSSNAIPCTNWLLCHLLSPSNSTLLAKVQTEVDAARLPGGKIDMPTLLAAPYLTSAFNETLRHYVDVLVTRELNTDMVIENHFLPAGDVIMAPIFLAHHDGQEWNTQPSPYGDKRGVMPPENVWYGERFLKIDEKTGKAALSTREAAGKFIPWGGGAQICPGRVFAKQEVLAAVATFLGRFEVRFEEFLESTGKDGKMGKGLGRDEKSGFPVVKKQYSGNGVVAIEGDLRIGVRMRAGDDEWAESA</sequence>
<dbReference type="PANTHER" id="PTHR24304:SF2">
    <property type="entry name" value="24-HYDROXYCHOLESTEROL 7-ALPHA-HYDROXYLASE"/>
    <property type="match status" value="1"/>
</dbReference>
<feature type="binding site" description="axial binding residue" evidence="6">
    <location>
        <position position="503"/>
    </location>
    <ligand>
        <name>heme</name>
        <dbReference type="ChEBI" id="CHEBI:30413"/>
    </ligand>
    <ligandPart>
        <name>Fe</name>
        <dbReference type="ChEBI" id="CHEBI:18248"/>
    </ligandPart>
</feature>
<dbReference type="InterPro" id="IPR036396">
    <property type="entry name" value="Cyt_P450_sf"/>
</dbReference>
<dbReference type="InterPro" id="IPR050529">
    <property type="entry name" value="CYP450_sterol_14alpha_dmase"/>
</dbReference>
<dbReference type="Pfam" id="PF00067">
    <property type="entry name" value="p450"/>
    <property type="match status" value="1"/>
</dbReference>
<dbReference type="OrthoDB" id="3366823at2759"/>
<comment type="cofactor">
    <cofactor evidence="1 6">
        <name>heme</name>
        <dbReference type="ChEBI" id="CHEBI:30413"/>
    </cofactor>
</comment>
<keyword evidence="4 6" id="KW-0479">Metal-binding</keyword>
<dbReference type="Proteomes" id="UP000038010">
    <property type="component" value="Unassembled WGS sequence"/>
</dbReference>
<feature type="transmembrane region" description="Helical" evidence="7">
    <location>
        <begin position="19"/>
        <end position="42"/>
    </location>
</feature>
<evidence type="ECO:0000256" key="3">
    <source>
        <dbReference type="ARBA" id="ARBA00022617"/>
    </source>
</evidence>
<dbReference type="STRING" id="1664694.A0A0N0NK63"/>
<evidence type="ECO:0000256" key="6">
    <source>
        <dbReference type="PIRSR" id="PIRSR602403-1"/>
    </source>
</evidence>
<evidence type="ECO:0000256" key="7">
    <source>
        <dbReference type="SAM" id="Phobius"/>
    </source>
</evidence>
<keyword evidence="3 6" id="KW-0349">Heme</keyword>
<evidence type="ECO:0000313" key="9">
    <source>
        <dbReference type="Proteomes" id="UP000038010"/>
    </source>
</evidence>
<evidence type="ECO:0000256" key="4">
    <source>
        <dbReference type="ARBA" id="ARBA00022723"/>
    </source>
</evidence>
<dbReference type="VEuPathDB" id="FungiDB:AB675_10311"/>
<keyword evidence="5 6" id="KW-0408">Iron</keyword>
<name>A0A0N0NK63_9EURO</name>
<dbReference type="InterPro" id="IPR001128">
    <property type="entry name" value="Cyt_P450"/>
</dbReference>
<keyword evidence="7" id="KW-0812">Transmembrane</keyword>
<dbReference type="RefSeq" id="XP_017997422.1">
    <property type="nucleotide sequence ID" value="XM_018139075.1"/>
</dbReference>